<dbReference type="InterPro" id="IPR050330">
    <property type="entry name" value="Bact_OuterMem_StrucFunc"/>
</dbReference>
<proteinExistence type="predicted"/>
<feature type="signal peptide" evidence="5">
    <location>
        <begin position="1"/>
        <end position="18"/>
    </location>
</feature>
<evidence type="ECO:0000256" key="5">
    <source>
        <dbReference type="SAM" id="SignalP"/>
    </source>
</evidence>
<dbReference type="PANTHER" id="PTHR30329">
    <property type="entry name" value="STATOR ELEMENT OF FLAGELLAR MOTOR COMPLEX"/>
    <property type="match status" value="1"/>
</dbReference>
<gene>
    <name evidence="7" type="ORF">FHR24_000125</name>
</gene>
<dbReference type="Pfam" id="PF00691">
    <property type="entry name" value="OmpA"/>
    <property type="match status" value="1"/>
</dbReference>
<dbReference type="CDD" id="cd07185">
    <property type="entry name" value="OmpA_C-like"/>
    <property type="match status" value="1"/>
</dbReference>
<dbReference type="EMBL" id="JAASQL010000001">
    <property type="protein sequence ID" value="NIJ43686.1"/>
    <property type="molecule type" value="Genomic_DNA"/>
</dbReference>
<keyword evidence="5" id="KW-0732">Signal</keyword>
<evidence type="ECO:0000256" key="4">
    <source>
        <dbReference type="PROSITE-ProRule" id="PRU00473"/>
    </source>
</evidence>
<evidence type="ECO:0000256" key="1">
    <source>
        <dbReference type="ARBA" id="ARBA00004442"/>
    </source>
</evidence>
<evidence type="ECO:0000313" key="7">
    <source>
        <dbReference type="EMBL" id="NIJ43686.1"/>
    </source>
</evidence>
<dbReference type="PANTHER" id="PTHR30329:SF21">
    <property type="entry name" value="LIPOPROTEIN YIAD-RELATED"/>
    <property type="match status" value="1"/>
</dbReference>
<evidence type="ECO:0000256" key="2">
    <source>
        <dbReference type="ARBA" id="ARBA00023136"/>
    </source>
</evidence>
<name>A0ABX0U7T6_9FLAO</name>
<comment type="subcellular location">
    <subcellularLocation>
        <location evidence="1">Cell outer membrane</location>
    </subcellularLocation>
</comment>
<dbReference type="InterPro" id="IPR006665">
    <property type="entry name" value="OmpA-like"/>
</dbReference>
<accession>A0ABX0U7T6</accession>
<feature type="domain" description="OmpA-like" evidence="6">
    <location>
        <begin position="68"/>
        <end position="186"/>
    </location>
</feature>
<sequence>MKILFTFLAISISSLTYAQDCCNVIDSESTNIVTSNGNCVVTKAANGDCDQTPLLVVAMVEPKLKPYEINILNKALRGVKFKTNSDELLPKSYTKLHDVSTLLKTHEDFMLTINGYTDNTGSSEYNHKLSHERAEAAKQHLVKVDGIDADRITTNGYGEENPIATNNTEKGKAKNRRVEFKVFLKK</sequence>
<protein>
    <submittedName>
        <fullName evidence="7">Outer membrane protein OmpA-like peptidoglycan-associated protein</fullName>
    </submittedName>
</protein>
<dbReference type="SUPFAM" id="SSF103088">
    <property type="entry name" value="OmpA-like"/>
    <property type="match status" value="1"/>
</dbReference>
<dbReference type="PROSITE" id="PS51123">
    <property type="entry name" value="OMPA_2"/>
    <property type="match status" value="1"/>
</dbReference>
<keyword evidence="8" id="KW-1185">Reference proteome</keyword>
<dbReference type="Gene3D" id="3.30.1330.60">
    <property type="entry name" value="OmpA-like domain"/>
    <property type="match status" value="1"/>
</dbReference>
<evidence type="ECO:0000256" key="3">
    <source>
        <dbReference type="ARBA" id="ARBA00023237"/>
    </source>
</evidence>
<dbReference type="PRINTS" id="PR01021">
    <property type="entry name" value="OMPADOMAIN"/>
</dbReference>
<dbReference type="RefSeq" id="WP_167182364.1">
    <property type="nucleotide sequence ID" value="NZ_JAASQL010000001.1"/>
</dbReference>
<dbReference type="InterPro" id="IPR006664">
    <property type="entry name" value="OMP_bac"/>
</dbReference>
<reference evidence="7 8" key="1">
    <citation type="submission" date="2020-03" db="EMBL/GenBank/DDBJ databases">
        <title>Genomic Encyclopedia of Type Strains, Phase IV (KMG-IV): sequencing the most valuable type-strain genomes for metagenomic binning, comparative biology and taxonomic classification.</title>
        <authorList>
            <person name="Goeker M."/>
        </authorList>
    </citation>
    <scope>NUCLEOTIDE SEQUENCE [LARGE SCALE GENOMIC DNA]</scope>
    <source>
        <strain evidence="7 8">DSM 101599</strain>
    </source>
</reference>
<dbReference type="InterPro" id="IPR036737">
    <property type="entry name" value="OmpA-like_sf"/>
</dbReference>
<evidence type="ECO:0000313" key="8">
    <source>
        <dbReference type="Proteomes" id="UP000745859"/>
    </source>
</evidence>
<feature type="chain" id="PRO_5046128550" evidence="5">
    <location>
        <begin position="19"/>
        <end position="186"/>
    </location>
</feature>
<dbReference type="Proteomes" id="UP000745859">
    <property type="component" value="Unassembled WGS sequence"/>
</dbReference>
<keyword evidence="3" id="KW-0998">Cell outer membrane</keyword>
<evidence type="ECO:0000259" key="6">
    <source>
        <dbReference type="PROSITE" id="PS51123"/>
    </source>
</evidence>
<comment type="caution">
    <text evidence="7">The sequence shown here is derived from an EMBL/GenBank/DDBJ whole genome shotgun (WGS) entry which is preliminary data.</text>
</comment>
<keyword evidence="2 4" id="KW-0472">Membrane</keyword>
<organism evidence="7 8">
    <name type="scientific">Wenyingzhuangia heitensis</name>
    <dbReference type="NCBI Taxonomy" id="1487859"/>
    <lineage>
        <taxon>Bacteria</taxon>
        <taxon>Pseudomonadati</taxon>
        <taxon>Bacteroidota</taxon>
        <taxon>Flavobacteriia</taxon>
        <taxon>Flavobacteriales</taxon>
        <taxon>Flavobacteriaceae</taxon>
        <taxon>Wenyingzhuangia</taxon>
    </lineage>
</organism>